<sequence>MLKYGQCDENHPTCENCTRRGIACVWSNTVPKRESPVPAGGRSALLVGQSSSSSNELSLSTWTGASSSDSLILELMHHYSISASYSLSSDPDASRVWSIVVPKMAFDPSNQCLLHAILAISALHIHHTDPTAPPRYAAAARTFYHQAKIDLDDDSADINAALVALSLVGRYEFASSAKLCPLSSGDSDWYITTCAVRRNIAKRRTELQDTVFQSLLGAMAPDNLPTSLEEPFPSSLSTILSTAPDVEELRDASVHVAYVDSIHVLEIAWRASLNRCMGTWWYWMSHTFFRLLEEERPRALVILAHYCVMMKHVTRDGPWWMKKQWDREAARIVTMLDERWAPWLGWLESQLDEKRDGHVFDFTGVDILTWLSAGDGDHV</sequence>
<dbReference type="GO" id="GO:0000981">
    <property type="term" value="F:DNA-binding transcription factor activity, RNA polymerase II-specific"/>
    <property type="evidence" value="ECO:0007669"/>
    <property type="project" value="InterPro"/>
</dbReference>
<dbReference type="Proteomes" id="UP000812287">
    <property type="component" value="Unassembled WGS sequence"/>
</dbReference>
<accession>A0A9P7W349</accession>
<dbReference type="PANTHER" id="PTHR47657">
    <property type="entry name" value="STEROL REGULATORY ELEMENT-BINDING PROTEIN ECM22"/>
    <property type="match status" value="1"/>
</dbReference>
<gene>
    <name evidence="1" type="ORF">BT62DRAFT_915553</name>
    <name evidence="2" type="ORF">BT62DRAFT_915562</name>
</gene>
<dbReference type="InterPro" id="IPR021858">
    <property type="entry name" value="Fun_TF"/>
</dbReference>
<dbReference type="PANTHER" id="PTHR47657:SF7">
    <property type="entry name" value="STEROL REGULATORY ELEMENT-BINDING PROTEIN ECM22"/>
    <property type="match status" value="1"/>
</dbReference>
<evidence type="ECO:0000313" key="1">
    <source>
        <dbReference type="EMBL" id="KAG7451690.1"/>
    </source>
</evidence>
<dbReference type="OrthoDB" id="4937900at2759"/>
<comment type="caution">
    <text evidence="2">The sequence shown here is derived from an EMBL/GenBank/DDBJ whole genome shotgun (WGS) entry which is preliminary data.</text>
</comment>
<organism evidence="2 3">
    <name type="scientific">Guyanagaster necrorhizus</name>
    <dbReference type="NCBI Taxonomy" id="856835"/>
    <lineage>
        <taxon>Eukaryota</taxon>
        <taxon>Fungi</taxon>
        <taxon>Dikarya</taxon>
        <taxon>Basidiomycota</taxon>
        <taxon>Agaricomycotina</taxon>
        <taxon>Agaricomycetes</taxon>
        <taxon>Agaricomycetidae</taxon>
        <taxon>Agaricales</taxon>
        <taxon>Marasmiineae</taxon>
        <taxon>Physalacriaceae</taxon>
        <taxon>Guyanagaster</taxon>
    </lineage>
</organism>
<dbReference type="GeneID" id="66106242"/>
<evidence type="ECO:0000313" key="2">
    <source>
        <dbReference type="EMBL" id="KAG7451704.1"/>
    </source>
</evidence>
<dbReference type="InterPro" id="IPR001138">
    <property type="entry name" value="Zn2Cys6_DnaBD"/>
</dbReference>
<dbReference type="EMBL" id="MU250524">
    <property type="protein sequence ID" value="KAG7451704.1"/>
    <property type="molecule type" value="Genomic_DNA"/>
</dbReference>
<dbReference type="CDD" id="cd00067">
    <property type="entry name" value="GAL4"/>
    <property type="match status" value="1"/>
</dbReference>
<dbReference type="Gene3D" id="4.10.240.10">
    <property type="entry name" value="Zn(2)-C6 fungal-type DNA-binding domain"/>
    <property type="match status" value="1"/>
</dbReference>
<dbReference type="SUPFAM" id="SSF57701">
    <property type="entry name" value="Zn2/Cys6 DNA-binding domain"/>
    <property type="match status" value="1"/>
</dbReference>
<name>A0A9P7W349_9AGAR</name>
<evidence type="ECO:0000313" key="3">
    <source>
        <dbReference type="Proteomes" id="UP000812287"/>
    </source>
</evidence>
<proteinExistence type="predicted"/>
<evidence type="ECO:0008006" key="4">
    <source>
        <dbReference type="Google" id="ProtNLM"/>
    </source>
</evidence>
<dbReference type="InterPro" id="IPR052400">
    <property type="entry name" value="Zn2-C6_fungal_TF"/>
</dbReference>
<dbReference type="GO" id="GO:0008270">
    <property type="term" value="F:zinc ion binding"/>
    <property type="evidence" value="ECO:0007669"/>
    <property type="project" value="InterPro"/>
</dbReference>
<keyword evidence="3" id="KW-1185">Reference proteome</keyword>
<reference evidence="2" key="1">
    <citation type="submission" date="2020-11" db="EMBL/GenBank/DDBJ databases">
        <title>Adaptations for nitrogen fixation in a non-lichenized fungal sporocarp promotes dispersal by wood-feeding termites.</title>
        <authorList>
            <consortium name="DOE Joint Genome Institute"/>
            <person name="Koch R.A."/>
            <person name="Yoon G."/>
            <person name="Arayal U."/>
            <person name="Lail K."/>
            <person name="Amirebrahimi M."/>
            <person name="Labutti K."/>
            <person name="Lipzen A."/>
            <person name="Riley R."/>
            <person name="Barry K."/>
            <person name="Henrissat B."/>
            <person name="Grigoriev I.V."/>
            <person name="Herr J.R."/>
            <person name="Aime M.C."/>
        </authorList>
    </citation>
    <scope>NUCLEOTIDE SEQUENCE</scope>
    <source>
        <strain evidence="2">MCA 3950</strain>
    </source>
</reference>
<dbReference type="InterPro" id="IPR036864">
    <property type="entry name" value="Zn2-C6_fun-type_DNA-bd_sf"/>
</dbReference>
<dbReference type="AlphaFoldDB" id="A0A9P7W349"/>
<dbReference type="Pfam" id="PF11951">
    <property type="entry name" value="Fungal_trans_2"/>
    <property type="match status" value="1"/>
</dbReference>
<dbReference type="EMBL" id="MU250524">
    <property type="protein sequence ID" value="KAG7451690.1"/>
    <property type="molecule type" value="Genomic_DNA"/>
</dbReference>
<protein>
    <recommendedName>
        <fullName evidence="4">Zn(2)-C6 fungal-type domain-containing protein</fullName>
    </recommendedName>
</protein>
<dbReference type="RefSeq" id="XP_043045190.1">
    <property type="nucleotide sequence ID" value="XM_043183945.1"/>
</dbReference>